<name>A0ABQ5RK36_9MICO</name>
<gene>
    <name evidence="2" type="ORF">BCONGLO52_30790</name>
</gene>
<reference evidence="2" key="1">
    <citation type="submission" date="2022-12" db="EMBL/GenBank/DDBJ databases">
        <title>Reference genome sequencing for broad-spectrum identification of bacterial and archaeal isolates by mass spectrometry.</title>
        <authorList>
            <person name="Sekiguchi Y."/>
            <person name="Tourlousse D.M."/>
        </authorList>
    </citation>
    <scope>NUCLEOTIDE SEQUENCE</scope>
    <source>
        <strain evidence="2">5-2</strain>
    </source>
</reference>
<feature type="compositionally biased region" description="Gly residues" evidence="1">
    <location>
        <begin position="43"/>
        <end position="52"/>
    </location>
</feature>
<dbReference type="Proteomes" id="UP001144451">
    <property type="component" value="Unassembled WGS sequence"/>
</dbReference>
<proteinExistence type="predicted"/>
<accession>A0ABQ5RK36</accession>
<sequence length="65" mass="6341">MSLWTMRGPSVIGSGYVPAGPGRGDVRGASPGRHVHEPALPGRGAGSDAGCGGAGIRRAGTACAR</sequence>
<evidence type="ECO:0000313" key="2">
    <source>
        <dbReference type="EMBL" id="GLI32238.1"/>
    </source>
</evidence>
<evidence type="ECO:0000256" key="1">
    <source>
        <dbReference type="SAM" id="MobiDB-lite"/>
    </source>
</evidence>
<dbReference type="EMBL" id="BSDQ01000001">
    <property type="protein sequence ID" value="GLI32238.1"/>
    <property type="molecule type" value="Genomic_DNA"/>
</dbReference>
<comment type="caution">
    <text evidence="2">The sequence shown here is derived from an EMBL/GenBank/DDBJ whole genome shotgun (WGS) entry which is preliminary data.</text>
</comment>
<feature type="region of interest" description="Disordered" evidence="1">
    <location>
        <begin position="12"/>
        <end position="52"/>
    </location>
</feature>
<organism evidence="2 3">
    <name type="scientific">Brachybacterium conglomeratum</name>
    <dbReference type="NCBI Taxonomy" id="47846"/>
    <lineage>
        <taxon>Bacteria</taxon>
        <taxon>Bacillati</taxon>
        <taxon>Actinomycetota</taxon>
        <taxon>Actinomycetes</taxon>
        <taxon>Micrococcales</taxon>
        <taxon>Dermabacteraceae</taxon>
        <taxon>Brachybacterium</taxon>
    </lineage>
</organism>
<evidence type="ECO:0000313" key="3">
    <source>
        <dbReference type="Proteomes" id="UP001144451"/>
    </source>
</evidence>
<keyword evidence="3" id="KW-1185">Reference proteome</keyword>
<protein>
    <submittedName>
        <fullName evidence="2">Uncharacterized protein</fullName>
    </submittedName>
</protein>